<dbReference type="EMBL" id="CACVAQ010000010">
    <property type="protein sequence ID" value="CAA6798678.1"/>
    <property type="molecule type" value="Genomic_DNA"/>
</dbReference>
<dbReference type="Pfam" id="PF00550">
    <property type="entry name" value="PP-binding"/>
    <property type="match status" value="2"/>
</dbReference>
<keyword evidence="2" id="KW-0597">Phosphoprotein</keyword>
<evidence type="ECO:0000256" key="1">
    <source>
        <dbReference type="ARBA" id="ARBA00022450"/>
    </source>
</evidence>
<accession>A0A6S6RUI7</accession>
<evidence type="ECO:0000313" key="4">
    <source>
        <dbReference type="EMBL" id="CAA6798678.1"/>
    </source>
</evidence>
<dbReference type="GO" id="GO:0005829">
    <property type="term" value="C:cytosol"/>
    <property type="evidence" value="ECO:0007669"/>
    <property type="project" value="TreeGrafter"/>
</dbReference>
<dbReference type="PANTHER" id="PTHR20863:SF76">
    <property type="entry name" value="CARRIER DOMAIN-CONTAINING PROTEIN"/>
    <property type="match status" value="1"/>
</dbReference>
<dbReference type="InterPro" id="IPR036736">
    <property type="entry name" value="ACP-like_sf"/>
</dbReference>
<dbReference type="PANTHER" id="PTHR20863">
    <property type="entry name" value="ACYL CARRIER PROTEIN"/>
    <property type="match status" value="1"/>
</dbReference>
<name>A0A6S6RUI7_9BACT</name>
<dbReference type="AlphaFoldDB" id="A0A6S6RUI7"/>
<evidence type="ECO:0000259" key="3">
    <source>
        <dbReference type="PROSITE" id="PS50075"/>
    </source>
</evidence>
<reference evidence="4" key="1">
    <citation type="submission" date="2020-01" db="EMBL/GenBank/DDBJ databases">
        <authorList>
            <person name="Meier V. D."/>
            <person name="Meier V D."/>
        </authorList>
    </citation>
    <scope>NUCLEOTIDE SEQUENCE</scope>
    <source>
        <strain evidence="4">HLG_WM_MAG_10</strain>
    </source>
</reference>
<dbReference type="GO" id="GO:0000036">
    <property type="term" value="F:acyl carrier activity"/>
    <property type="evidence" value="ECO:0007669"/>
    <property type="project" value="TreeGrafter"/>
</dbReference>
<feature type="domain" description="Carrier" evidence="3">
    <location>
        <begin position="188"/>
        <end position="268"/>
    </location>
</feature>
<evidence type="ECO:0000256" key="2">
    <source>
        <dbReference type="ARBA" id="ARBA00022553"/>
    </source>
</evidence>
<organism evidence="4">
    <name type="scientific">uncultured Aureispira sp</name>
    <dbReference type="NCBI Taxonomy" id="1331704"/>
    <lineage>
        <taxon>Bacteria</taxon>
        <taxon>Pseudomonadati</taxon>
        <taxon>Bacteroidota</taxon>
        <taxon>Saprospiria</taxon>
        <taxon>Saprospirales</taxon>
        <taxon>Saprospiraceae</taxon>
        <taxon>Aureispira</taxon>
        <taxon>environmental samples</taxon>
    </lineage>
</organism>
<dbReference type="InterPro" id="IPR003231">
    <property type="entry name" value="ACP"/>
</dbReference>
<gene>
    <name evidence="4" type="ORF">HELGO_WM10084</name>
</gene>
<dbReference type="InterPro" id="IPR009081">
    <property type="entry name" value="PP-bd_ACP"/>
</dbReference>
<dbReference type="SUPFAM" id="SSF47336">
    <property type="entry name" value="ACP-like"/>
    <property type="match status" value="2"/>
</dbReference>
<feature type="domain" description="Carrier" evidence="3">
    <location>
        <begin position="70"/>
        <end position="150"/>
    </location>
</feature>
<proteinExistence type="predicted"/>
<protein>
    <submittedName>
        <fullName evidence="4">Omega-3 polyunsaturated fatty acid synthase subunit, PfaA</fullName>
    </submittedName>
</protein>
<dbReference type="GO" id="GO:0016020">
    <property type="term" value="C:membrane"/>
    <property type="evidence" value="ECO:0007669"/>
    <property type="project" value="GOC"/>
</dbReference>
<keyword evidence="1" id="KW-0596">Phosphopantetheine</keyword>
<sequence>MTEDYPEVSGVNPQELTELRTLGQIVDYLAGKAGATTSAPAATVQTAPAPIATPVVNNLTNNNNNNTGGISTSKLEEILLTVVSEKTGYPTEMLELDMDMEADLGIDSIKRVEIFGSMTEDYPEVSGVNPQELTELRTLGQIVDYLAGKAGATTSAAPAASVQTAPAPIATPVVNNLTNDNNNNTGGISTSKLEEILLTVVSEKTGYPTEMLELDMDMEADLGIDSIKRVEIFGSMTEDYPEVSGVNPQELTELRTLGQIVDYLTEKAGKKKVLA</sequence>
<dbReference type="GO" id="GO:0000035">
    <property type="term" value="F:acyl binding"/>
    <property type="evidence" value="ECO:0007669"/>
    <property type="project" value="TreeGrafter"/>
</dbReference>
<dbReference type="GO" id="GO:0009245">
    <property type="term" value="P:lipid A biosynthetic process"/>
    <property type="evidence" value="ECO:0007669"/>
    <property type="project" value="TreeGrafter"/>
</dbReference>
<dbReference type="PROSITE" id="PS50075">
    <property type="entry name" value="CARRIER"/>
    <property type="match status" value="2"/>
</dbReference>
<dbReference type="Gene3D" id="1.10.1200.10">
    <property type="entry name" value="ACP-like"/>
    <property type="match status" value="2"/>
</dbReference>